<keyword evidence="3" id="KW-1185">Reference proteome</keyword>
<name>A0A918I213_9ACTN</name>
<protein>
    <recommendedName>
        <fullName evidence="1">LarA-like N-terminal domain-containing protein</fullName>
    </recommendedName>
</protein>
<dbReference type="Proteomes" id="UP000636661">
    <property type="component" value="Unassembled WGS sequence"/>
</dbReference>
<dbReference type="PANTHER" id="PTHR33171:SF17">
    <property type="entry name" value="LARA-LIKE N-TERMINAL DOMAIN-CONTAINING PROTEIN"/>
    <property type="match status" value="1"/>
</dbReference>
<reference evidence="2" key="2">
    <citation type="submission" date="2020-09" db="EMBL/GenBank/DDBJ databases">
        <authorList>
            <person name="Sun Q."/>
            <person name="Ohkuma M."/>
        </authorList>
    </citation>
    <scope>NUCLEOTIDE SEQUENCE</scope>
    <source>
        <strain evidence="2">JCM 4391</strain>
    </source>
</reference>
<dbReference type="AlphaFoldDB" id="A0A918I213"/>
<dbReference type="Gene3D" id="3.40.50.11440">
    <property type="match status" value="1"/>
</dbReference>
<dbReference type="InterPro" id="IPR043166">
    <property type="entry name" value="LarA-like_C"/>
</dbReference>
<evidence type="ECO:0000313" key="3">
    <source>
        <dbReference type="Proteomes" id="UP000636661"/>
    </source>
</evidence>
<dbReference type="InterPro" id="IPR018657">
    <property type="entry name" value="LarA-like_N"/>
</dbReference>
<gene>
    <name evidence="2" type="ORF">GCM10010274_54330</name>
</gene>
<dbReference type="GO" id="GO:0050043">
    <property type="term" value="F:lactate racemase activity"/>
    <property type="evidence" value="ECO:0007669"/>
    <property type="project" value="InterPro"/>
</dbReference>
<dbReference type="Gene3D" id="3.90.226.30">
    <property type="match status" value="1"/>
</dbReference>
<feature type="domain" description="LarA-like N-terminal" evidence="1">
    <location>
        <begin position="36"/>
        <end position="225"/>
    </location>
</feature>
<evidence type="ECO:0000259" key="1">
    <source>
        <dbReference type="Pfam" id="PF09861"/>
    </source>
</evidence>
<dbReference type="PANTHER" id="PTHR33171">
    <property type="entry name" value="LAR_N DOMAIN-CONTAINING PROTEIN"/>
    <property type="match status" value="1"/>
</dbReference>
<sequence>MSKPGFVLDVDERTAPTLLFEGENVRVQRLPPGSRVIYPPASLPGIQDVDAAIRHALLHPHGIEPLPELLQPGMRLTIVFDDVSLPLPSMCRPDIRGRVIEHVLELAARRGVEDIELIVANALHRRMTPSELRHVVGERVFRAYFPERLRNHDAEDHDNLVHLGLTGAHEDVEINRRAAESDLLVYVNVNLIALNGGPKSVSVGLASYRSLRHHHNTHTLRHSRSFNDPPNSALHRSFHRMHDVIGGQVKIFSVETTVNGDSFPTAMTFLNKHEWQWNAVDRAGFLGVRHGNRILPPTLRRRLLNSLKAPYGVTGVNAGTPTAVHPHTLKNVHRQQVTRIDGQADVGVFGVPYVGPYNVNSIMNPVLAMCMALGYLFNFYLNKPIVRRGGVAIFFHPLPKVFHPVHHPSYIDFFEEVLSATTDPEAMETAYEEKFASDPWYIHQYRTGYAFHGVHPFYMWYWGAHAMQHLGDVIFVGADPATASRMGFRAAPDLAQALEMAADTVGSSPSITCLHTPPITMADVR</sequence>
<accession>A0A918I213</accession>
<dbReference type="EMBL" id="BMTP01000016">
    <property type="protein sequence ID" value="GGU58478.1"/>
    <property type="molecule type" value="Genomic_DNA"/>
</dbReference>
<evidence type="ECO:0000313" key="2">
    <source>
        <dbReference type="EMBL" id="GGU58478.1"/>
    </source>
</evidence>
<dbReference type="RefSeq" id="WP_189553905.1">
    <property type="nucleotide sequence ID" value="NZ_BMTP01000016.1"/>
</dbReference>
<organism evidence="2 3">
    <name type="scientific">Streptomyces lavendofoliae</name>
    <dbReference type="NCBI Taxonomy" id="67314"/>
    <lineage>
        <taxon>Bacteria</taxon>
        <taxon>Bacillati</taxon>
        <taxon>Actinomycetota</taxon>
        <taxon>Actinomycetes</taxon>
        <taxon>Kitasatosporales</taxon>
        <taxon>Streptomycetaceae</taxon>
        <taxon>Streptomyces</taxon>
    </lineage>
</organism>
<dbReference type="Pfam" id="PF09861">
    <property type="entry name" value="Lar_N"/>
    <property type="match status" value="1"/>
</dbReference>
<dbReference type="InterPro" id="IPR048068">
    <property type="entry name" value="LarA-like"/>
</dbReference>
<reference evidence="2" key="1">
    <citation type="journal article" date="2014" name="Int. J. Syst. Evol. Microbiol.">
        <title>Complete genome sequence of Corynebacterium casei LMG S-19264T (=DSM 44701T), isolated from a smear-ripened cheese.</title>
        <authorList>
            <consortium name="US DOE Joint Genome Institute (JGI-PGF)"/>
            <person name="Walter F."/>
            <person name="Albersmeier A."/>
            <person name="Kalinowski J."/>
            <person name="Ruckert C."/>
        </authorList>
    </citation>
    <scope>NUCLEOTIDE SEQUENCE</scope>
    <source>
        <strain evidence="2">JCM 4391</strain>
    </source>
</reference>
<comment type="caution">
    <text evidence="2">The sequence shown here is derived from an EMBL/GenBank/DDBJ whole genome shotgun (WGS) entry which is preliminary data.</text>
</comment>
<proteinExistence type="predicted"/>